<evidence type="ECO:0000256" key="19">
    <source>
        <dbReference type="ARBA" id="ARBA00047588"/>
    </source>
</evidence>
<evidence type="ECO:0000256" key="5">
    <source>
        <dbReference type="ARBA" id="ARBA00022490"/>
    </source>
</evidence>
<comment type="caution">
    <text evidence="26">The sequence shown here is derived from an EMBL/GenBank/DDBJ whole genome shotgun (WGS) entry which is preliminary data.</text>
</comment>
<keyword evidence="11" id="KW-0472">Membrane</keyword>
<comment type="catalytic activity">
    <reaction evidence="14">
        <text>(9Z)-octadecenoyl-CoA + H2O = (9Z)-octadecenoate + CoA + H(+)</text>
        <dbReference type="Rhea" id="RHEA:40139"/>
        <dbReference type="ChEBI" id="CHEBI:15377"/>
        <dbReference type="ChEBI" id="CHEBI:15378"/>
        <dbReference type="ChEBI" id="CHEBI:30823"/>
        <dbReference type="ChEBI" id="CHEBI:57287"/>
        <dbReference type="ChEBI" id="CHEBI:57387"/>
    </reaction>
    <physiologicalReaction direction="left-to-right" evidence="14">
        <dbReference type="Rhea" id="RHEA:40140"/>
    </physiologicalReaction>
</comment>
<evidence type="ECO:0000256" key="6">
    <source>
        <dbReference type="ARBA" id="ARBA00022703"/>
    </source>
</evidence>
<evidence type="ECO:0000256" key="8">
    <source>
        <dbReference type="ARBA" id="ARBA00022832"/>
    </source>
</evidence>
<comment type="catalytic activity">
    <reaction evidence="22">
        <text>dodecanoyl-CoA + H2O = dodecanoate + CoA + H(+)</text>
        <dbReference type="Rhea" id="RHEA:30135"/>
        <dbReference type="ChEBI" id="CHEBI:15377"/>
        <dbReference type="ChEBI" id="CHEBI:15378"/>
        <dbReference type="ChEBI" id="CHEBI:18262"/>
        <dbReference type="ChEBI" id="CHEBI:57287"/>
        <dbReference type="ChEBI" id="CHEBI:57375"/>
    </reaction>
    <physiologicalReaction direction="left-to-right" evidence="22">
        <dbReference type="Rhea" id="RHEA:30136"/>
    </physiologicalReaction>
</comment>
<evidence type="ECO:0000256" key="16">
    <source>
        <dbReference type="ARBA" id="ARBA00038848"/>
    </source>
</evidence>
<name>A0ABV1VWM0_9ACTN</name>
<protein>
    <recommendedName>
        <fullName evidence="17">Acyl-coenzyme A thioesterase THEM4</fullName>
        <ecNumber evidence="16">3.1.2.2</ecNumber>
    </recommendedName>
    <alternativeName>
        <fullName evidence="18">Thioesterase superfamily member 4</fullName>
    </alternativeName>
</protein>
<evidence type="ECO:0000313" key="26">
    <source>
        <dbReference type="EMBL" id="MER6975832.1"/>
    </source>
</evidence>
<accession>A0ABV1VWM0</accession>
<evidence type="ECO:0000256" key="17">
    <source>
        <dbReference type="ARBA" id="ARBA00040123"/>
    </source>
</evidence>
<comment type="catalytic activity">
    <reaction evidence="20">
        <text>hexadecanoyl-CoA + H2O = hexadecanoate + CoA + H(+)</text>
        <dbReference type="Rhea" id="RHEA:16645"/>
        <dbReference type="ChEBI" id="CHEBI:7896"/>
        <dbReference type="ChEBI" id="CHEBI:15377"/>
        <dbReference type="ChEBI" id="CHEBI:15378"/>
        <dbReference type="ChEBI" id="CHEBI:57287"/>
        <dbReference type="ChEBI" id="CHEBI:57379"/>
        <dbReference type="EC" id="3.1.2.2"/>
    </reaction>
    <physiologicalReaction direction="left-to-right" evidence="20">
        <dbReference type="Rhea" id="RHEA:16646"/>
    </physiologicalReaction>
</comment>
<dbReference type="Gene3D" id="3.10.129.10">
    <property type="entry name" value="Hotdog Thioesterase"/>
    <property type="match status" value="1"/>
</dbReference>
<evidence type="ECO:0000256" key="23">
    <source>
        <dbReference type="ARBA" id="ARBA00048180"/>
    </source>
</evidence>
<evidence type="ECO:0000256" key="10">
    <source>
        <dbReference type="ARBA" id="ARBA00023098"/>
    </source>
</evidence>
<dbReference type="RefSeq" id="WP_208640943.1">
    <property type="nucleotide sequence ID" value="NZ_MUBM01000455.1"/>
</dbReference>
<dbReference type="PANTHER" id="PTHR12418:SF19">
    <property type="entry name" value="ACYL-COENZYME A THIOESTERASE THEM4"/>
    <property type="match status" value="1"/>
</dbReference>
<gene>
    <name evidence="26" type="ORF">ABT317_01915</name>
</gene>
<dbReference type="Pfam" id="PF03061">
    <property type="entry name" value="4HBT"/>
    <property type="match status" value="1"/>
</dbReference>
<keyword evidence="8" id="KW-0276">Fatty acid metabolism</keyword>
<comment type="similarity">
    <text evidence="15">Belongs to the THEM4/THEM5 thioesterase family.</text>
</comment>
<keyword evidence="5" id="KW-0963">Cytoplasm</keyword>
<feature type="region of interest" description="Disordered" evidence="24">
    <location>
        <begin position="1"/>
        <end position="27"/>
    </location>
</feature>
<organism evidence="26 27">
    <name type="scientific">Streptomyces carpinensis</name>
    <dbReference type="NCBI Taxonomy" id="66369"/>
    <lineage>
        <taxon>Bacteria</taxon>
        <taxon>Bacillati</taxon>
        <taxon>Actinomycetota</taxon>
        <taxon>Actinomycetes</taxon>
        <taxon>Kitasatosporales</taxon>
        <taxon>Streptomycetaceae</taxon>
        <taxon>Streptomyces</taxon>
    </lineage>
</organism>
<evidence type="ECO:0000256" key="21">
    <source>
        <dbReference type="ARBA" id="ARBA00047969"/>
    </source>
</evidence>
<dbReference type="PANTHER" id="PTHR12418">
    <property type="entry name" value="ACYL-COENZYME A THIOESTERASE THEM4"/>
    <property type="match status" value="1"/>
</dbReference>
<comment type="catalytic activity">
    <reaction evidence="13">
        <text>(5Z,8Z,11Z,14Z)-eicosatetraenoyl-CoA + H2O = (5Z,8Z,11Z,14Z)-eicosatetraenoate + CoA + H(+)</text>
        <dbReference type="Rhea" id="RHEA:40151"/>
        <dbReference type="ChEBI" id="CHEBI:15377"/>
        <dbReference type="ChEBI" id="CHEBI:15378"/>
        <dbReference type="ChEBI" id="CHEBI:32395"/>
        <dbReference type="ChEBI" id="CHEBI:57287"/>
        <dbReference type="ChEBI" id="CHEBI:57368"/>
    </reaction>
    <physiologicalReaction direction="left-to-right" evidence="13">
        <dbReference type="Rhea" id="RHEA:40152"/>
    </physiologicalReaction>
</comment>
<keyword evidence="12" id="KW-0966">Cell projection</keyword>
<keyword evidence="6" id="KW-0053">Apoptosis</keyword>
<evidence type="ECO:0000256" key="22">
    <source>
        <dbReference type="ARBA" id="ARBA00048074"/>
    </source>
</evidence>
<keyword evidence="10" id="KW-0443">Lipid metabolism</keyword>
<evidence type="ECO:0000259" key="25">
    <source>
        <dbReference type="Pfam" id="PF03061"/>
    </source>
</evidence>
<evidence type="ECO:0000313" key="27">
    <source>
        <dbReference type="Proteomes" id="UP001458415"/>
    </source>
</evidence>
<keyword evidence="27" id="KW-1185">Reference proteome</keyword>
<evidence type="ECO:0000256" key="24">
    <source>
        <dbReference type="SAM" id="MobiDB-lite"/>
    </source>
</evidence>
<comment type="catalytic activity">
    <reaction evidence="19">
        <text>octanoyl-CoA + H2O = octanoate + CoA + H(+)</text>
        <dbReference type="Rhea" id="RHEA:30143"/>
        <dbReference type="ChEBI" id="CHEBI:15377"/>
        <dbReference type="ChEBI" id="CHEBI:15378"/>
        <dbReference type="ChEBI" id="CHEBI:25646"/>
        <dbReference type="ChEBI" id="CHEBI:57287"/>
        <dbReference type="ChEBI" id="CHEBI:57386"/>
    </reaction>
    <physiologicalReaction direction="left-to-right" evidence="19">
        <dbReference type="Rhea" id="RHEA:30144"/>
    </physiologicalReaction>
</comment>
<keyword evidence="4" id="KW-1003">Cell membrane</keyword>
<dbReference type="CDD" id="cd03443">
    <property type="entry name" value="PaaI_thioesterase"/>
    <property type="match status" value="1"/>
</dbReference>
<dbReference type="EMBL" id="JBEPCU010000012">
    <property type="protein sequence ID" value="MER6975832.1"/>
    <property type="molecule type" value="Genomic_DNA"/>
</dbReference>
<evidence type="ECO:0000256" key="20">
    <source>
        <dbReference type="ARBA" id="ARBA00047734"/>
    </source>
</evidence>
<evidence type="ECO:0000256" key="18">
    <source>
        <dbReference type="ARBA" id="ARBA00043210"/>
    </source>
</evidence>
<dbReference type="Proteomes" id="UP001458415">
    <property type="component" value="Unassembled WGS sequence"/>
</dbReference>
<evidence type="ECO:0000256" key="4">
    <source>
        <dbReference type="ARBA" id="ARBA00022475"/>
    </source>
</evidence>
<evidence type="ECO:0000256" key="12">
    <source>
        <dbReference type="ARBA" id="ARBA00023273"/>
    </source>
</evidence>
<feature type="domain" description="Thioesterase" evidence="25">
    <location>
        <begin position="123"/>
        <end position="194"/>
    </location>
</feature>
<evidence type="ECO:0000256" key="9">
    <source>
        <dbReference type="ARBA" id="ARBA00022946"/>
    </source>
</evidence>
<dbReference type="InterPro" id="IPR006683">
    <property type="entry name" value="Thioestr_dom"/>
</dbReference>
<dbReference type="InterPro" id="IPR029069">
    <property type="entry name" value="HotDog_dom_sf"/>
</dbReference>
<evidence type="ECO:0000256" key="13">
    <source>
        <dbReference type="ARBA" id="ARBA00035852"/>
    </source>
</evidence>
<evidence type="ECO:0000256" key="2">
    <source>
        <dbReference type="ARBA" id="ARBA00004496"/>
    </source>
</evidence>
<keyword evidence="7 26" id="KW-0378">Hydrolase</keyword>
<reference evidence="26 27" key="1">
    <citation type="submission" date="2024-06" db="EMBL/GenBank/DDBJ databases">
        <title>The Natural Products Discovery Center: Release of the First 8490 Sequenced Strains for Exploring Actinobacteria Biosynthetic Diversity.</title>
        <authorList>
            <person name="Kalkreuter E."/>
            <person name="Kautsar S.A."/>
            <person name="Yang D."/>
            <person name="Bader C.D."/>
            <person name="Teijaro C.N."/>
            <person name="Fluegel L."/>
            <person name="Davis C.M."/>
            <person name="Simpson J.R."/>
            <person name="Lauterbach L."/>
            <person name="Steele A.D."/>
            <person name="Gui C."/>
            <person name="Meng S."/>
            <person name="Li G."/>
            <person name="Viehrig K."/>
            <person name="Ye F."/>
            <person name="Su P."/>
            <person name="Kiefer A.F."/>
            <person name="Nichols A."/>
            <person name="Cepeda A.J."/>
            <person name="Yan W."/>
            <person name="Fan B."/>
            <person name="Jiang Y."/>
            <person name="Adhikari A."/>
            <person name="Zheng C.-J."/>
            <person name="Schuster L."/>
            <person name="Cowan T.M."/>
            <person name="Smanski M.J."/>
            <person name="Chevrette M.G."/>
            <person name="De Carvalho L.P.S."/>
            <person name="Shen B."/>
        </authorList>
    </citation>
    <scope>NUCLEOTIDE SEQUENCE [LARGE SCALE GENOMIC DNA]</scope>
    <source>
        <strain evidence="26 27">NPDC000634</strain>
    </source>
</reference>
<dbReference type="InterPro" id="IPR052365">
    <property type="entry name" value="THEM4/THEM5_acyl-CoA_thioest"/>
</dbReference>
<evidence type="ECO:0000256" key="15">
    <source>
        <dbReference type="ARBA" id="ARBA00038456"/>
    </source>
</evidence>
<keyword evidence="9" id="KW-0809">Transit peptide</keyword>
<evidence type="ECO:0000256" key="14">
    <source>
        <dbReference type="ARBA" id="ARBA00037002"/>
    </source>
</evidence>
<proteinExistence type="inferred from homology"/>
<dbReference type="GO" id="GO:0016787">
    <property type="term" value="F:hydrolase activity"/>
    <property type="evidence" value="ECO:0007669"/>
    <property type="project" value="UniProtKB-KW"/>
</dbReference>
<comment type="catalytic activity">
    <reaction evidence="21">
        <text>decanoyl-CoA + H2O = decanoate + CoA + H(+)</text>
        <dbReference type="Rhea" id="RHEA:40059"/>
        <dbReference type="ChEBI" id="CHEBI:15377"/>
        <dbReference type="ChEBI" id="CHEBI:15378"/>
        <dbReference type="ChEBI" id="CHEBI:27689"/>
        <dbReference type="ChEBI" id="CHEBI:57287"/>
        <dbReference type="ChEBI" id="CHEBI:61430"/>
    </reaction>
    <physiologicalReaction direction="left-to-right" evidence="21">
        <dbReference type="Rhea" id="RHEA:40060"/>
    </physiologicalReaction>
</comment>
<evidence type="ECO:0000256" key="3">
    <source>
        <dbReference type="ARBA" id="ARBA00004632"/>
    </source>
</evidence>
<dbReference type="EC" id="3.1.2.2" evidence="16"/>
<sequence>MEQATMATVSDGEGLSSCRQNRRQPPAVPTGYAEMIEAVRLLQDRIAAAAPDEELIAAVTRDLTHAAELLAPAEREEAFRISGFSEELPGNGSALIPLVWDVVSDASVRRGRVRFGSFHLGENGAAHGGTIPLLFDEVLGRFANSDGRASARTAYLHVDYRSVTPVEKDLEFVVRFEREEGRKRYMTGALRDGERVCAEVEGLFVQLRPGQP</sequence>
<evidence type="ECO:0000256" key="7">
    <source>
        <dbReference type="ARBA" id="ARBA00022801"/>
    </source>
</evidence>
<comment type="catalytic activity">
    <reaction evidence="23">
        <text>tetradecanoyl-CoA + H2O = tetradecanoate + CoA + H(+)</text>
        <dbReference type="Rhea" id="RHEA:40119"/>
        <dbReference type="ChEBI" id="CHEBI:15377"/>
        <dbReference type="ChEBI" id="CHEBI:15378"/>
        <dbReference type="ChEBI" id="CHEBI:30807"/>
        <dbReference type="ChEBI" id="CHEBI:57287"/>
        <dbReference type="ChEBI" id="CHEBI:57385"/>
    </reaction>
    <physiologicalReaction direction="left-to-right" evidence="23">
        <dbReference type="Rhea" id="RHEA:40120"/>
    </physiologicalReaction>
</comment>
<comment type="subcellular location">
    <subcellularLocation>
        <location evidence="3">Cell projection</location>
        <location evidence="3">Ruffle membrane</location>
    </subcellularLocation>
    <subcellularLocation>
        <location evidence="2">Cytoplasm</location>
    </subcellularLocation>
    <subcellularLocation>
        <location evidence="1">Membrane</location>
        <topology evidence="1">Peripheral membrane protein</topology>
    </subcellularLocation>
</comment>
<dbReference type="SUPFAM" id="SSF54637">
    <property type="entry name" value="Thioesterase/thiol ester dehydrase-isomerase"/>
    <property type="match status" value="1"/>
</dbReference>
<evidence type="ECO:0000256" key="1">
    <source>
        <dbReference type="ARBA" id="ARBA00004170"/>
    </source>
</evidence>
<evidence type="ECO:0000256" key="11">
    <source>
        <dbReference type="ARBA" id="ARBA00023136"/>
    </source>
</evidence>